<gene>
    <name evidence="1" type="ORF">CVV26_00230</name>
</gene>
<dbReference type="Proteomes" id="UP000233414">
    <property type="component" value="Unassembled WGS sequence"/>
</dbReference>
<proteinExistence type="predicted"/>
<name>A0A2N1UPC0_9BACT</name>
<reference evidence="1 2" key="1">
    <citation type="journal article" date="2017" name="ISME J.">
        <title>Potential for microbial H2 and metal transformations associated with novel bacteria and archaea in deep terrestrial subsurface sediments.</title>
        <authorList>
            <person name="Hernsdorf A.W."/>
            <person name="Amano Y."/>
            <person name="Miyakawa K."/>
            <person name="Ise K."/>
            <person name="Suzuki Y."/>
            <person name="Anantharaman K."/>
            <person name="Probst A."/>
            <person name="Burstein D."/>
            <person name="Thomas B.C."/>
            <person name="Banfield J.F."/>
        </authorList>
    </citation>
    <scope>NUCLEOTIDE SEQUENCE [LARGE SCALE GENOMIC DNA]</scope>
    <source>
        <strain evidence="1">HGW-Kuenenbacteria-1</strain>
    </source>
</reference>
<evidence type="ECO:0000313" key="2">
    <source>
        <dbReference type="Proteomes" id="UP000233414"/>
    </source>
</evidence>
<protein>
    <submittedName>
        <fullName evidence="1">Uncharacterized protein</fullName>
    </submittedName>
</protein>
<accession>A0A2N1UPC0</accession>
<comment type="caution">
    <text evidence="1">The sequence shown here is derived from an EMBL/GenBank/DDBJ whole genome shotgun (WGS) entry which is preliminary data.</text>
</comment>
<dbReference type="AlphaFoldDB" id="A0A2N1UPC0"/>
<dbReference type="EMBL" id="PGYQ01000001">
    <property type="protein sequence ID" value="PKL72682.1"/>
    <property type="molecule type" value="Genomic_DNA"/>
</dbReference>
<sequence length="93" mass="11079">MTEEEQQRQRYNLLWEQNNIVDTKDFNKIIKDFIKKNEFTLENLKTLSGSELNDLAKNLEEILKNIDSLKQKVTDIDPVEQKVTDIKEEDFFS</sequence>
<evidence type="ECO:0000313" key="1">
    <source>
        <dbReference type="EMBL" id="PKL72682.1"/>
    </source>
</evidence>
<organism evidence="1 2">
    <name type="scientific">Candidatus Kuenenbacteria bacterium HGW-Kuenenbacteria-1</name>
    <dbReference type="NCBI Taxonomy" id="2013812"/>
    <lineage>
        <taxon>Bacteria</taxon>
        <taxon>Candidatus Kueneniibacteriota</taxon>
    </lineage>
</organism>